<protein>
    <submittedName>
        <fullName evidence="2">Uncharacterized protein</fullName>
    </submittedName>
</protein>
<proteinExistence type="predicted"/>
<dbReference type="AlphaFoldDB" id="A0A1J9QGJ1"/>
<accession>A0A1J9QGJ1</accession>
<keyword evidence="3" id="KW-1185">Reference proteome</keyword>
<dbReference type="Proteomes" id="UP000242791">
    <property type="component" value="Unassembled WGS sequence"/>
</dbReference>
<feature type="region of interest" description="Disordered" evidence="1">
    <location>
        <begin position="82"/>
        <end position="111"/>
    </location>
</feature>
<evidence type="ECO:0000313" key="2">
    <source>
        <dbReference type="EMBL" id="OJD27218.1"/>
    </source>
</evidence>
<organism evidence="2 3">
    <name type="scientific">Blastomyces percursus</name>
    <dbReference type="NCBI Taxonomy" id="1658174"/>
    <lineage>
        <taxon>Eukaryota</taxon>
        <taxon>Fungi</taxon>
        <taxon>Dikarya</taxon>
        <taxon>Ascomycota</taxon>
        <taxon>Pezizomycotina</taxon>
        <taxon>Eurotiomycetes</taxon>
        <taxon>Eurotiomycetidae</taxon>
        <taxon>Onygenales</taxon>
        <taxon>Ajellomycetaceae</taxon>
        <taxon>Blastomyces</taxon>
    </lineage>
</organism>
<evidence type="ECO:0000313" key="3">
    <source>
        <dbReference type="Proteomes" id="UP000242791"/>
    </source>
</evidence>
<feature type="compositionally biased region" description="Basic residues" evidence="1">
    <location>
        <begin position="100"/>
        <end position="109"/>
    </location>
</feature>
<dbReference type="VEuPathDB" id="FungiDB:ACJ73_01383"/>
<dbReference type="EMBL" id="LGTZ01000125">
    <property type="protein sequence ID" value="OJD27218.1"/>
    <property type="molecule type" value="Genomic_DNA"/>
</dbReference>
<feature type="compositionally biased region" description="Low complexity" evidence="1">
    <location>
        <begin position="85"/>
        <end position="99"/>
    </location>
</feature>
<name>A0A1J9QGJ1_9EURO</name>
<reference evidence="2 3" key="1">
    <citation type="submission" date="2015-08" db="EMBL/GenBank/DDBJ databases">
        <title>Emmonsia species relationships and genome sequence.</title>
        <authorList>
            <person name="Cuomo C.A."/>
            <person name="Schwartz I.S."/>
            <person name="Kenyon C."/>
            <person name="De Hoog G.S."/>
            <person name="Govender N.P."/>
            <person name="Botha A."/>
            <person name="Moreno L."/>
            <person name="De Vries M."/>
            <person name="Munoz J.F."/>
            <person name="Stielow J.B."/>
        </authorList>
    </citation>
    <scope>NUCLEOTIDE SEQUENCE [LARGE SCALE GENOMIC DNA]</scope>
    <source>
        <strain evidence="2 3">EI222</strain>
    </source>
</reference>
<sequence length="185" mass="21464">MKSNETASGVAWTETDLAQALDQWIKIITGVEQQRLERQTMAEHTENQNREIAREHQGNLMRRYRLRQTRLGDLVVESIEDEENSNSTSTALRSSTSMRSRTRTLRGSRRSVTSDQLVMQMEAFNNIMRDGFTEVFSALRSLNSNDDRGQLRSQWQEDMNQMRMELCSQIAQIFDLLQQRGSGRD</sequence>
<evidence type="ECO:0000256" key="1">
    <source>
        <dbReference type="SAM" id="MobiDB-lite"/>
    </source>
</evidence>
<comment type="caution">
    <text evidence="2">The sequence shown here is derived from an EMBL/GenBank/DDBJ whole genome shotgun (WGS) entry which is preliminary data.</text>
</comment>
<gene>
    <name evidence="2" type="ORF">ACJ73_01383</name>
</gene>
<dbReference type="OrthoDB" id="10518164at2759"/>